<comment type="caution">
    <text evidence="1">The sequence shown here is derived from an EMBL/GenBank/DDBJ whole genome shotgun (WGS) entry which is preliminary data.</text>
</comment>
<sequence length="206" mass="23650">MRLDKIDKTAAGLGFKSPHQRRRTVSWLLLDASNKGLHIDGGYWSGHTRDEGPAPYTPKKWHNYQIIFSNDKIAMFIDGRLMKLQAATSWNVEQFVIRSWRNTADVMGITSVSEATFLTVRSTSHSTDAKKKYFNFNMDDLNLRANKDYIRYLRQCRNGHLRWQGSVRIFTDKGFGGNNAHGRRDKTAGENQFEVGDILTSAWSCR</sequence>
<evidence type="ECO:0000313" key="1">
    <source>
        <dbReference type="EMBL" id="CAJ1384603.1"/>
    </source>
</evidence>
<gene>
    <name evidence="1" type="ORF">EVOR1521_LOCUS11436</name>
</gene>
<reference evidence="1" key="1">
    <citation type="submission" date="2023-08" db="EMBL/GenBank/DDBJ databases">
        <authorList>
            <person name="Chen Y."/>
            <person name="Shah S."/>
            <person name="Dougan E. K."/>
            <person name="Thang M."/>
            <person name="Chan C."/>
        </authorList>
    </citation>
    <scope>NUCLEOTIDE SEQUENCE</scope>
</reference>
<proteinExistence type="predicted"/>
<dbReference type="Proteomes" id="UP001178507">
    <property type="component" value="Unassembled WGS sequence"/>
</dbReference>
<name>A0AA36MZT0_9DINO</name>
<evidence type="ECO:0000313" key="2">
    <source>
        <dbReference type="Proteomes" id="UP001178507"/>
    </source>
</evidence>
<dbReference type="SUPFAM" id="SSF49899">
    <property type="entry name" value="Concanavalin A-like lectins/glucanases"/>
    <property type="match status" value="1"/>
</dbReference>
<accession>A0AA36MZT0</accession>
<protein>
    <submittedName>
        <fullName evidence="1">Uncharacterized protein</fullName>
    </submittedName>
</protein>
<keyword evidence="2" id="KW-1185">Reference proteome</keyword>
<dbReference type="InterPro" id="IPR013320">
    <property type="entry name" value="ConA-like_dom_sf"/>
</dbReference>
<dbReference type="AlphaFoldDB" id="A0AA36MZT0"/>
<dbReference type="EMBL" id="CAUJNA010001128">
    <property type="protein sequence ID" value="CAJ1384603.1"/>
    <property type="molecule type" value="Genomic_DNA"/>
</dbReference>
<organism evidence="1 2">
    <name type="scientific">Effrenium voratum</name>
    <dbReference type="NCBI Taxonomy" id="2562239"/>
    <lineage>
        <taxon>Eukaryota</taxon>
        <taxon>Sar</taxon>
        <taxon>Alveolata</taxon>
        <taxon>Dinophyceae</taxon>
        <taxon>Suessiales</taxon>
        <taxon>Symbiodiniaceae</taxon>
        <taxon>Effrenium</taxon>
    </lineage>
</organism>